<evidence type="ECO:0000313" key="1">
    <source>
        <dbReference type="EMBL" id="JAE32050.1"/>
    </source>
</evidence>
<proteinExistence type="predicted"/>
<reference evidence="1" key="2">
    <citation type="journal article" date="2015" name="Data Brief">
        <title>Shoot transcriptome of the giant reed, Arundo donax.</title>
        <authorList>
            <person name="Barrero R.A."/>
            <person name="Guerrero F.D."/>
            <person name="Moolhuijzen P."/>
            <person name="Goolsby J.A."/>
            <person name="Tidwell J."/>
            <person name="Bellgard S.E."/>
            <person name="Bellgard M.I."/>
        </authorList>
    </citation>
    <scope>NUCLEOTIDE SEQUENCE</scope>
    <source>
        <tissue evidence="1">Shoot tissue taken approximately 20 cm above the soil surface</tissue>
    </source>
</reference>
<reference evidence="1" key="1">
    <citation type="submission" date="2014-09" db="EMBL/GenBank/DDBJ databases">
        <authorList>
            <person name="Magalhaes I.L.F."/>
            <person name="Oliveira U."/>
            <person name="Santos F.R."/>
            <person name="Vidigal T.H.D.A."/>
            <person name="Brescovit A.D."/>
            <person name="Santos A.J."/>
        </authorList>
    </citation>
    <scope>NUCLEOTIDE SEQUENCE</scope>
    <source>
        <tissue evidence="1">Shoot tissue taken approximately 20 cm above the soil surface</tissue>
    </source>
</reference>
<dbReference type="EMBL" id="GBRH01165846">
    <property type="protein sequence ID" value="JAE32050.1"/>
    <property type="molecule type" value="Transcribed_RNA"/>
</dbReference>
<protein>
    <submittedName>
        <fullName evidence="1">ATE2</fullName>
    </submittedName>
</protein>
<sequence length="45" mass="5081">MILFVPKSKVVYLERCKGSLMASLIHRLEVPNVSQALQKAHSMNL</sequence>
<organism evidence="1">
    <name type="scientific">Arundo donax</name>
    <name type="common">Giant reed</name>
    <name type="synonym">Donax arundinaceus</name>
    <dbReference type="NCBI Taxonomy" id="35708"/>
    <lineage>
        <taxon>Eukaryota</taxon>
        <taxon>Viridiplantae</taxon>
        <taxon>Streptophyta</taxon>
        <taxon>Embryophyta</taxon>
        <taxon>Tracheophyta</taxon>
        <taxon>Spermatophyta</taxon>
        <taxon>Magnoliopsida</taxon>
        <taxon>Liliopsida</taxon>
        <taxon>Poales</taxon>
        <taxon>Poaceae</taxon>
        <taxon>PACMAD clade</taxon>
        <taxon>Arundinoideae</taxon>
        <taxon>Arundineae</taxon>
        <taxon>Arundo</taxon>
    </lineage>
</organism>
<accession>A0A0A9JUN3</accession>
<dbReference type="AlphaFoldDB" id="A0A0A9JUN3"/>
<name>A0A0A9JUN3_ARUDO</name>